<dbReference type="EMBL" id="OM869552">
    <property type="protein sequence ID" value="UPW41167.1"/>
    <property type="molecule type" value="Genomic_DNA"/>
</dbReference>
<keyword evidence="1" id="KW-1133">Transmembrane helix</keyword>
<reference evidence="2" key="1">
    <citation type="submission" date="2022-02" db="EMBL/GenBank/DDBJ databases">
        <title>Towards deciphering the DNA virus diversity associated with rodent species in the families Cricetidae and Heteromyidae.</title>
        <authorList>
            <person name="Lund M."/>
            <person name="Larsen B.B."/>
            <person name="Gryseels S."/>
            <person name="Kraberger S."/>
            <person name="Rowsey D.M."/>
            <person name="Steger L."/>
            <person name="Yule K.M."/>
            <person name="Upham N.S."/>
            <person name="Worobey M."/>
            <person name="Van Doorslaer K."/>
            <person name="Varsani A."/>
        </authorList>
    </citation>
    <scope>NUCLEOTIDE SEQUENCE</scope>
    <source>
        <strain evidence="2">UA08Rod_5336</strain>
    </source>
</reference>
<accession>A0A976N0X2</accession>
<sequence length="68" mass="7810">MFFNFNNDEVNKMEYIISGIIGLVFGLITGEFIGELKALYEYNKENNYTIKTKKGEINGKNITDHSLN</sequence>
<evidence type="ECO:0000256" key="1">
    <source>
        <dbReference type="SAM" id="Phobius"/>
    </source>
</evidence>
<protein>
    <submittedName>
        <fullName evidence="2">Uncharacterized protein</fullName>
    </submittedName>
</protein>
<organism evidence="2">
    <name type="scientific">Sigmofec virus UA08Rod_5336</name>
    <dbReference type="NCBI Taxonomy" id="2929419"/>
    <lineage>
        <taxon>Viruses</taxon>
        <taxon>Monodnaviria</taxon>
        <taxon>Sangervirae</taxon>
        <taxon>Phixviricota</taxon>
        <taxon>Malgrandaviricetes</taxon>
        <taxon>Petitvirales</taxon>
        <taxon>Microviridae</taxon>
    </lineage>
</organism>
<evidence type="ECO:0000313" key="2">
    <source>
        <dbReference type="EMBL" id="UPW41167.1"/>
    </source>
</evidence>
<feature type="transmembrane region" description="Helical" evidence="1">
    <location>
        <begin position="15"/>
        <end position="34"/>
    </location>
</feature>
<keyword evidence="1" id="KW-0472">Membrane</keyword>
<name>A0A976N0X2_9VIRU</name>
<keyword evidence="1" id="KW-0812">Transmembrane</keyword>
<proteinExistence type="predicted"/>